<evidence type="ECO:0000256" key="1">
    <source>
        <dbReference type="SAM" id="SignalP"/>
    </source>
</evidence>
<feature type="chain" id="PRO_5038854514" evidence="1">
    <location>
        <begin position="26"/>
        <end position="216"/>
    </location>
</feature>
<dbReference type="AlphaFoldDB" id="A0A9D1G2G9"/>
<gene>
    <name evidence="2" type="ORF">IAA84_13825</name>
</gene>
<reference evidence="2" key="2">
    <citation type="journal article" date="2021" name="PeerJ">
        <title>Extensive microbial diversity within the chicken gut microbiome revealed by metagenomics and culture.</title>
        <authorList>
            <person name="Gilroy R."/>
            <person name="Ravi A."/>
            <person name="Getino M."/>
            <person name="Pursley I."/>
            <person name="Horton D.L."/>
            <person name="Alikhan N.F."/>
            <person name="Baker D."/>
            <person name="Gharbi K."/>
            <person name="Hall N."/>
            <person name="Watson M."/>
            <person name="Adriaenssens E.M."/>
            <person name="Foster-Nyarko E."/>
            <person name="Jarju S."/>
            <person name="Secka A."/>
            <person name="Antonio M."/>
            <person name="Oren A."/>
            <person name="Chaudhuri R.R."/>
            <person name="La Ragione R."/>
            <person name="Hildebrand F."/>
            <person name="Pallen M.J."/>
        </authorList>
    </citation>
    <scope>NUCLEOTIDE SEQUENCE</scope>
    <source>
        <strain evidence="2">13766</strain>
    </source>
</reference>
<feature type="signal peptide" evidence="1">
    <location>
        <begin position="1"/>
        <end position="25"/>
    </location>
</feature>
<evidence type="ECO:0000313" key="2">
    <source>
        <dbReference type="EMBL" id="HIS94086.1"/>
    </source>
</evidence>
<keyword evidence="1" id="KW-0732">Signal</keyword>
<proteinExistence type="predicted"/>
<reference evidence="2" key="1">
    <citation type="submission" date="2020-10" db="EMBL/GenBank/DDBJ databases">
        <authorList>
            <person name="Gilroy R."/>
        </authorList>
    </citation>
    <scope>NUCLEOTIDE SEQUENCE</scope>
    <source>
        <strain evidence="2">13766</strain>
    </source>
</reference>
<sequence>MKWLARMGILLLLAAFVGAPALASADCVFPDLAFLLHTPCELLQAQYAFSEDFICDAYVWEYPGGWKPEGDILLALFAEIYGAWEWEAGEIEGHSAFFLSNENGDSAALVSDFDGRVLALLPVACEIFAVEEGAPSESAAIQTPAPTPQADASAGHWEWQEREVDCPSCTGGWCSICNGTGTYRLYGEEIPCPIYCSACQGLGVIRQSEYRFIPGA</sequence>
<dbReference type="Proteomes" id="UP000824140">
    <property type="component" value="Unassembled WGS sequence"/>
</dbReference>
<accession>A0A9D1G2G9</accession>
<organism evidence="2 3">
    <name type="scientific">Candidatus Alectryocaccomicrobium excrementavium</name>
    <dbReference type="NCBI Taxonomy" id="2840668"/>
    <lineage>
        <taxon>Bacteria</taxon>
        <taxon>Bacillati</taxon>
        <taxon>Bacillota</taxon>
        <taxon>Clostridia</taxon>
        <taxon>Candidatus Alectryocaccomicrobium</taxon>
    </lineage>
</organism>
<name>A0A9D1G2G9_9FIRM</name>
<dbReference type="SUPFAM" id="SSF57938">
    <property type="entry name" value="DnaJ/Hsp40 cysteine-rich domain"/>
    <property type="match status" value="1"/>
</dbReference>
<comment type="caution">
    <text evidence="2">The sequence shown here is derived from an EMBL/GenBank/DDBJ whole genome shotgun (WGS) entry which is preliminary data.</text>
</comment>
<protein>
    <submittedName>
        <fullName evidence="2">Uncharacterized protein</fullName>
    </submittedName>
</protein>
<evidence type="ECO:0000313" key="3">
    <source>
        <dbReference type="Proteomes" id="UP000824140"/>
    </source>
</evidence>
<dbReference type="EMBL" id="DVJN01000268">
    <property type="protein sequence ID" value="HIS94086.1"/>
    <property type="molecule type" value="Genomic_DNA"/>
</dbReference>
<dbReference type="InterPro" id="IPR036410">
    <property type="entry name" value="HSP_DnaJ_Cys-rich_dom_sf"/>
</dbReference>